<protein>
    <submittedName>
        <fullName evidence="4">Uncharacterized protein</fullName>
    </submittedName>
</protein>
<gene>
    <name evidence="4" type="ORF">AB1Y20_016215</name>
</gene>
<keyword evidence="1" id="KW-0175">Coiled coil</keyword>
<organism evidence="4 5">
    <name type="scientific">Prymnesium parvum</name>
    <name type="common">Toxic golden alga</name>
    <dbReference type="NCBI Taxonomy" id="97485"/>
    <lineage>
        <taxon>Eukaryota</taxon>
        <taxon>Haptista</taxon>
        <taxon>Haptophyta</taxon>
        <taxon>Prymnesiophyceae</taxon>
        <taxon>Prymnesiales</taxon>
        <taxon>Prymnesiaceae</taxon>
        <taxon>Prymnesium</taxon>
    </lineage>
</organism>
<evidence type="ECO:0000313" key="5">
    <source>
        <dbReference type="Proteomes" id="UP001515480"/>
    </source>
</evidence>
<feature type="compositionally biased region" description="Pro residues" evidence="2">
    <location>
        <begin position="128"/>
        <end position="160"/>
    </location>
</feature>
<feature type="compositionally biased region" description="Low complexity" evidence="2">
    <location>
        <begin position="161"/>
        <end position="178"/>
    </location>
</feature>
<sequence length="843" mass="87331">MPPRPPPLRFPSLLLLLSLPHAAASDCDSLRCLLRGSLLWTSPTAGQLRLSFAANQSSAAGAFAPPAAAEARVSARVIWGAGEREALLRWRAHDASYSALLLLADADRLLLHDGDGALHHLLLATAPPPPSPLPPPSPASPSPASPPPASPPASPAPDSSPPGALAPSSPSASPLGSPGAIVTLHADGGCLAANGTAAHLAPCDSPAAAWELLRGLHPSERALRSAAADGCLARRCYRGGAQPLSLQPCGACGAARWRLDGGRLLQHSLASPRRAFCVAAGAGGDLSTAPCDAAGALRLAARPLRLEVEAPERTPGLLDDFLAAVSEAHGERAAAMAASLHAARSNQTDLELRAQLEVARLQQELSLAAARAASLASQRDASLASSRQCNASLADASSRLALHSSQRDEALHAHAAVAQQLLESEEAAAAAAVAAAAAREAREACARRAAAAAAEGSEAAARAEGEATARRGAEEKAAAAAAARERCEAAAEAAAAEAEERRKAAKEAAAAVAKERARAAKCEARVESEWEEQARCKKAIDDLAKAEQRVASLTKRAEELKQSSAAARAQVVEWEDLKQRSAKCDANEMELTKELTKLRAAQSELTRRANSLEASTAAAQSEAGLAEERARQRQAAVHACEESRAASLAAAAAASDEADALRSRNASLTAQLAELLAHVGASPASLEGRARRLADTAAATLRADARVVAFWARELRAALEAAVKLKTGFEWSDVLHQAEARYRAFLLALQSCPAAPPSTDLPTPARPALYCVLSLLLALLLALRRARCARLRAEAAAAQLAEARAELAAAKAYHLEVIAMLKGAKGNGDWEGEFGQAYEAEAE</sequence>
<dbReference type="InterPro" id="IPR035992">
    <property type="entry name" value="Ricin_B-like_lectins"/>
</dbReference>
<dbReference type="Proteomes" id="UP001515480">
    <property type="component" value="Unassembled WGS sequence"/>
</dbReference>
<comment type="caution">
    <text evidence="4">The sequence shown here is derived from an EMBL/GenBank/DDBJ whole genome shotgun (WGS) entry which is preliminary data.</text>
</comment>
<feature type="coiled-coil region" evidence="1">
    <location>
        <begin position="786"/>
        <end position="813"/>
    </location>
</feature>
<feature type="coiled-coil region" evidence="1">
    <location>
        <begin position="651"/>
        <end position="678"/>
    </location>
</feature>
<dbReference type="EMBL" id="JBGBPQ010000029">
    <property type="protein sequence ID" value="KAL1496252.1"/>
    <property type="molecule type" value="Genomic_DNA"/>
</dbReference>
<feature type="chain" id="PRO_5044349054" evidence="3">
    <location>
        <begin position="25"/>
        <end position="843"/>
    </location>
</feature>
<name>A0AB34ICN8_PRYPA</name>
<accession>A0AB34ICN8</accession>
<reference evidence="4 5" key="1">
    <citation type="journal article" date="2024" name="Science">
        <title>Giant polyketide synthase enzymes in the biosynthesis of giant marine polyether toxins.</title>
        <authorList>
            <person name="Fallon T.R."/>
            <person name="Shende V.V."/>
            <person name="Wierzbicki I.H."/>
            <person name="Pendleton A.L."/>
            <person name="Watervoot N.F."/>
            <person name="Auber R.P."/>
            <person name="Gonzalez D.J."/>
            <person name="Wisecaver J.H."/>
            <person name="Moore B.S."/>
        </authorList>
    </citation>
    <scope>NUCLEOTIDE SEQUENCE [LARGE SCALE GENOMIC DNA]</scope>
    <source>
        <strain evidence="4 5">12B1</strain>
    </source>
</reference>
<proteinExistence type="predicted"/>
<evidence type="ECO:0000256" key="3">
    <source>
        <dbReference type="SAM" id="SignalP"/>
    </source>
</evidence>
<keyword evidence="3" id="KW-0732">Signal</keyword>
<keyword evidence="5" id="KW-1185">Reference proteome</keyword>
<dbReference type="SUPFAM" id="SSF50370">
    <property type="entry name" value="Ricin B-like lectins"/>
    <property type="match status" value="1"/>
</dbReference>
<feature type="coiled-coil region" evidence="1">
    <location>
        <begin position="488"/>
        <end position="615"/>
    </location>
</feature>
<evidence type="ECO:0000313" key="4">
    <source>
        <dbReference type="EMBL" id="KAL1496252.1"/>
    </source>
</evidence>
<evidence type="ECO:0000256" key="2">
    <source>
        <dbReference type="SAM" id="MobiDB-lite"/>
    </source>
</evidence>
<feature type="region of interest" description="Disordered" evidence="2">
    <location>
        <begin position="128"/>
        <end position="178"/>
    </location>
</feature>
<dbReference type="AlphaFoldDB" id="A0AB34ICN8"/>
<evidence type="ECO:0000256" key="1">
    <source>
        <dbReference type="SAM" id="Coils"/>
    </source>
</evidence>
<feature type="signal peptide" evidence="3">
    <location>
        <begin position="1"/>
        <end position="24"/>
    </location>
</feature>